<evidence type="ECO:0000313" key="18">
    <source>
        <dbReference type="Proteomes" id="UP000737018"/>
    </source>
</evidence>
<keyword evidence="9 15" id="KW-1133">Transmembrane helix</keyword>
<feature type="transmembrane region" description="Helical" evidence="15">
    <location>
        <begin position="568"/>
        <end position="587"/>
    </location>
</feature>
<keyword evidence="6" id="KW-0808">Transferase</keyword>
<name>A0A8J4VZ75_9ROSI</name>
<dbReference type="PANTHER" id="PTHR12741:SF47">
    <property type="entry name" value="CALLOSE SYNTHASE 9"/>
    <property type="match status" value="1"/>
</dbReference>
<feature type="transmembrane region" description="Helical" evidence="15">
    <location>
        <begin position="631"/>
        <end position="654"/>
    </location>
</feature>
<dbReference type="Pfam" id="PF02364">
    <property type="entry name" value="Glucan_synthase"/>
    <property type="match status" value="1"/>
</dbReference>
<accession>A0A8J4VZ75</accession>
<evidence type="ECO:0000256" key="6">
    <source>
        <dbReference type="ARBA" id="ARBA00022679"/>
    </source>
</evidence>
<dbReference type="EC" id="2.4.1.34" evidence="3"/>
<feature type="compositionally biased region" description="Polar residues" evidence="14">
    <location>
        <begin position="1922"/>
        <end position="1932"/>
    </location>
</feature>
<dbReference type="SMART" id="SM01205">
    <property type="entry name" value="FKS1_dom1"/>
    <property type="match status" value="1"/>
</dbReference>
<comment type="subcellular location">
    <subcellularLocation>
        <location evidence="1">Cell membrane</location>
        <topology evidence="1">Multi-pass membrane protein</topology>
    </subcellularLocation>
</comment>
<dbReference type="GO" id="GO:0003843">
    <property type="term" value="F:1,3-beta-D-glucan synthase activity"/>
    <property type="evidence" value="ECO:0007669"/>
    <property type="project" value="UniProtKB-EC"/>
</dbReference>
<feature type="region of interest" description="Disordered" evidence="14">
    <location>
        <begin position="1695"/>
        <end position="1732"/>
    </location>
</feature>
<keyword evidence="11" id="KW-0961">Cell wall biogenesis/degradation</keyword>
<dbReference type="InterPro" id="IPR018034">
    <property type="entry name" value="Kri1"/>
</dbReference>
<protein>
    <recommendedName>
        <fullName evidence="12">1,3-beta-glucan synthase</fullName>
        <ecNumber evidence="3">2.4.1.34</ecNumber>
    </recommendedName>
    <alternativeName>
        <fullName evidence="12">1,3-beta-glucan synthase</fullName>
    </alternativeName>
</protein>
<sequence>MPSHVAVSPRVASPSRVASRRRLTSRRRLEALLLPNQKMSRAEELWERLVRAALRRERTGTDAFGHPVTGIAGYVPSSLANNRDIDEILRAADEIQDEDPNVSRILCEHAYSLAQNLDPNSEGRGVLQFKTGLMSVIKQKLAKKEVGTIDRSRDIERLQEFYKLYRENNSVDKLREEEIKLRESGAFSGNLGELERKTVKRKRVFATLKVLGTVLEQLTKEIPEELKRVMEADAEMTEDLMAYNIIPLDGHTLTNVIENMSEVKAAVSALKYHRGLAKLPVDFPIPATRNSDMLDFLHYTFGFQKDNVSNQREHIIHLLANEQSRLGIPEESEPILDEAAVQEVFLKSLDNYIKWCNYLCIQPVWSSLEAVNKEKKLLFVSLYFLIWGEAANIRFLPECLCYIFHHMAREMDEILRQQIAQPAMSCNSENGVSFLDQVILPLYEVVSAEAANNDNGRAPHSSWRNYDDFNEYFWSLNCFELSWPWRKTSSFFHKPQRRSKNMLACSGSLRRGKTSFVEHRTFLHLYHSFHRLWIFLAMMFQALTILAFNDRHFNAKMLREVLSVGPTFVVMKFFESVLDILMMYGAYSTSRRMAVSRIFLRFIWFGVASVFICLLYVKALQEESKPNADSVLFRLYYIVIGIYAGIQFFISFLMRIPAFHLLTNQCDRWPLIRFVKWMRQERYYVGRGMYERTTDFIKYMFFWLLVLCGKFSFAYFLQIQPLVKPTRAIVDMNDLSYSWHDLVSKNNHNTLAVASLWGPVVAIYLLDIYLFYTVVSAVWGFLLGARDRLGEIRSLEALHKLFEQFPGAFMNNLHVPLPNRTRRSSSSQDVEKNKVDAARFAPFWNEIIKNLREEDYITNFEMELLLMPKNSGDLPMVQMPLFLLASKIFLAKDIAVENRDPQDELWERISRDDYMKYAVQECYHTIKLILTEILDDEGRMWVERIYADIQKSIEDRNIHIDFQLNKLPLVISRVTALTGILKGAETPEMEKGAVKAVQDLYDVVRHDVLSIDMREHYETWNILSKARTEGRLFTKLKWPKDAELRALVKRLYSLLTIKDSAANIPKNLEARRRLEFFTNSLFMEMPKPKPVRKTLSFSVFTPYYSETVLYSVTELQKKNEDGISVLFYLQKIYPDEWRNFLARIGRDENTPDYLIWDSPTETLELRFWASYRGQTLARTVRGMMYYRKALMLQTYLERTTSEDLEAAVSSNDATETQGFELSPEARAQADLKFTYVVTCQIYGKQKEEQKPEAADIALLMQRNEALRVAFIDVVETSKDGKAHTEFYSKLVKADINGKDKEIYSIKLPGNPKLGEGKPENQNHAIIFTRGNAVQTIDMNQISNIEVDEQYAKRYEHNKKREALERLHELEKKGLIQSSSDSSISESDDDDFINSSKRDREFFDALIKVKKQDPMIMNEDVKFFKSEESEDDDDDDDKNNNYKKKKAMYLKDVVAKQLIEEGPEFEEEDDEMEKKKSYEEEQEEIRRDFLKAAEAAEKEEVGEEQLLRMKENGDQDEEEEESGEFVRKLDEYFGGDEEVEDEGNKFLKEFFRNRMWMDKEGKSREVGEEELEHISEDEREIERQEEYEYRFQENAGDRVMGHSRKVEGSVRKKANARKDQRMSKKERMEAARVEREEELKHLKNLKKEEMDEKVRMIMRTAGIREDEIVALSRKELEEEFDPEEYDRIMEKAFGEEYYANDDVDPEFGSGGDEDEDEGEIEKPNFEEEDDFLGLPKGLDVCGSGDGFWSVREKVLKSKAENANENVQEEEEEEEEEEEKEKVEEGKRKRKRMHKSIALLEKAKEAMMDEYYKLDYEDTIGDLKTRFKYAKIKPNRFGLSPAELLLMNEKELNQYVSLKKIVPYREEWKLNEQKRYQLKMRTKELLRGGQVDDQKVGEKKRSKGKAEKSTSSTGTMETGKVKSVGSNGDMSNSSKKAKRKRHQAELKLSHSRLVAYGKIPSKSKSKAKH</sequence>
<comment type="similarity">
    <text evidence="2">Belongs to the glycosyltransferase 48 family.</text>
</comment>
<evidence type="ECO:0000256" key="15">
    <source>
        <dbReference type="SAM" id="Phobius"/>
    </source>
</evidence>
<feature type="transmembrane region" description="Helical" evidence="15">
    <location>
        <begin position="529"/>
        <end position="548"/>
    </location>
</feature>
<evidence type="ECO:0000313" key="17">
    <source>
        <dbReference type="EMBL" id="KAF3967139.1"/>
    </source>
</evidence>
<evidence type="ECO:0000256" key="13">
    <source>
        <dbReference type="ARBA" id="ARBA00047777"/>
    </source>
</evidence>
<dbReference type="Gene3D" id="1.25.40.270">
    <property type="entry name" value="Vacuolar protein sorting-associated protein vta1"/>
    <property type="match status" value="1"/>
</dbReference>
<feature type="domain" description="1,3-beta-glucan synthase component FKS1-like" evidence="16">
    <location>
        <begin position="374"/>
        <end position="486"/>
    </location>
</feature>
<keyword evidence="7 15" id="KW-0812">Transmembrane</keyword>
<keyword evidence="5" id="KW-0328">Glycosyltransferase</keyword>
<reference evidence="17" key="1">
    <citation type="submission" date="2020-03" db="EMBL/GenBank/DDBJ databases">
        <title>Castanea mollissima Vanexum genome sequencing.</title>
        <authorList>
            <person name="Staton M."/>
        </authorList>
    </citation>
    <scope>NUCLEOTIDE SEQUENCE</scope>
    <source>
        <tissue evidence="17">Leaf</tissue>
    </source>
</reference>
<dbReference type="Proteomes" id="UP000737018">
    <property type="component" value="Unassembled WGS sequence"/>
</dbReference>
<feature type="transmembrane region" description="Helical" evidence="15">
    <location>
        <begin position="696"/>
        <end position="717"/>
    </location>
</feature>
<feature type="region of interest" description="Disordered" evidence="14">
    <location>
        <begin position="1879"/>
        <end position="1967"/>
    </location>
</feature>
<feature type="transmembrane region" description="Helical" evidence="15">
    <location>
        <begin position="599"/>
        <end position="619"/>
    </location>
</feature>
<dbReference type="InterPro" id="IPR026899">
    <property type="entry name" value="FKS1-like_dom1"/>
</dbReference>
<organism evidence="17 18">
    <name type="scientific">Castanea mollissima</name>
    <name type="common">Chinese chestnut</name>
    <dbReference type="NCBI Taxonomy" id="60419"/>
    <lineage>
        <taxon>Eukaryota</taxon>
        <taxon>Viridiplantae</taxon>
        <taxon>Streptophyta</taxon>
        <taxon>Embryophyta</taxon>
        <taxon>Tracheophyta</taxon>
        <taxon>Spermatophyta</taxon>
        <taxon>Magnoliopsida</taxon>
        <taxon>eudicotyledons</taxon>
        <taxon>Gunneridae</taxon>
        <taxon>Pentapetalae</taxon>
        <taxon>rosids</taxon>
        <taxon>fabids</taxon>
        <taxon>Fagales</taxon>
        <taxon>Fagaceae</taxon>
        <taxon>Castanea</taxon>
    </lineage>
</organism>
<dbReference type="Pfam" id="PF05178">
    <property type="entry name" value="Kri1"/>
    <property type="match status" value="1"/>
</dbReference>
<keyword evidence="4" id="KW-1003">Cell membrane</keyword>
<keyword evidence="10 15" id="KW-0472">Membrane</keyword>
<keyword evidence="8" id="KW-0133">Cell shape</keyword>
<feature type="region of interest" description="Disordered" evidence="14">
    <location>
        <begin position="1591"/>
        <end position="1634"/>
    </location>
</feature>
<dbReference type="InterPro" id="IPR023175">
    <property type="entry name" value="Vta1/CALS_N_sf"/>
</dbReference>
<keyword evidence="18" id="KW-1185">Reference proteome</keyword>
<dbReference type="InterPro" id="IPR003440">
    <property type="entry name" value="Glyco_trans_48_dom"/>
</dbReference>
<feature type="compositionally biased region" description="Acidic residues" evidence="14">
    <location>
        <begin position="1765"/>
        <end position="1777"/>
    </location>
</feature>
<evidence type="ECO:0000256" key="11">
    <source>
        <dbReference type="ARBA" id="ARBA00023316"/>
    </source>
</evidence>
<evidence type="ECO:0000256" key="10">
    <source>
        <dbReference type="ARBA" id="ARBA00023136"/>
    </source>
</evidence>
<evidence type="ECO:0000256" key="2">
    <source>
        <dbReference type="ARBA" id="ARBA00009040"/>
    </source>
</evidence>
<dbReference type="GO" id="GO:0005886">
    <property type="term" value="C:plasma membrane"/>
    <property type="evidence" value="ECO:0007669"/>
    <property type="project" value="UniProtKB-SubCell"/>
</dbReference>
<evidence type="ECO:0000256" key="14">
    <source>
        <dbReference type="SAM" id="MobiDB-lite"/>
    </source>
</evidence>
<evidence type="ECO:0000256" key="5">
    <source>
        <dbReference type="ARBA" id="ARBA00022676"/>
    </source>
</evidence>
<proteinExistence type="inferred from homology"/>
<feature type="compositionally biased region" description="Acidic residues" evidence="14">
    <location>
        <begin position="1513"/>
        <end position="1522"/>
    </location>
</feature>
<evidence type="ECO:0000256" key="3">
    <source>
        <dbReference type="ARBA" id="ARBA00012589"/>
    </source>
</evidence>
<feature type="compositionally biased region" description="Acidic residues" evidence="14">
    <location>
        <begin position="1460"/>
        <end position="1470"/>
    </location>
</feature>
<evidence type="ECO:0000256" key="12">
    <source>
        <dbReference type="ARBA" id="ARBA00032165"/>
    </source>
</evidence>
<dbReference type="InterPro" id="IPR024626">
    <property type="entry name" value="Kri1-like_C"/>
</dbReference>
<evidence type="ECO:0000256" key="4">
    <source>
        <dbReference type="ARBA" id="ARBA00022475"/>
    </source>
</evidence>
<evidence type="ECO:0000256" key="1">
    <source>
        <dbReference type="ARBA" id="ARBA00004651"/>
    </source>
</evidence>
<feature type="compositionally biased region" description="Acidic residues" evidence="14">
    <location>
        <begin position="1697"/>
        <end position="1718"/>
    </location>
</feature>
<dbReference type="GO" id="GO:0006075">
    <property type="term" value="P:(1-&gt;3)-beta-D-glucan biosynthetic process"/>
    <property type="evidence" value="ECO:0007669"/>
    <property type="project" value="InterPro"/>
</dbReference>
<dbReference type="GO" id="GO:0000148">
    <property type="term" value="C:1,3-beta-D-glucan synthase complex"/>
    <property type="evidence" value="ECO:0007669"/>
    <property type="project" value="InterPro"/>
</dbReference>
<comment type="caution">
    <text evidence="17">The sequence shown here is derived from an EMBL/GenBank/DDBJ whole genome shotgun (WGS) entry which is preliminary data.</text>
</comment>
<dbReference type="EMBL" id="JRKL02000942">
    <property type="protein sequence ID" value="KAF3967139.1"/>
    <property type="molecule type" value="Genomic_DNA"/>
</dbReference>
<gene>
    <name evidence="17" type="ORF">CMV_008829</name>
</gene>
<evidence type="ECO:0000256" key="7">
    <source>
        <dbReference type="ARBA" id="ARBA00022692"/>
    </source>
</evidence>
<dbReference type="GO" id="GO:0071555">
    <property type="term" value="P:cell wall organization"/>
    <property type="evidence" value="ECO:0007669"/>
    <property type="project" value="UniProtKB-KW"/>
</dbReference>
<dbReference type="GO" id="GO:0008360">
    <property type="term" value="P:regulation of cell shape"/>
    <property type="evidence" value="ECO:0007669"/>
    <property type="project" value="UniProtKB-KW"/>
</dbReference>
<feature type="region of interest" description="Disordered" evidence="14">
    <location>
        <begin position="1459"/>
        <end position="1525"/>
    </location>
</feature>
<dbReference type="OrthoDB" id="1880850at2759"/>
<dbReference type="PANTHER" id="PTHR12741">
    <property type="entry name" value="LYST-INTERACTING PROTEIN LIP5 DOPAMINE RESPONSIVE PROTEIN DRG-1"/>
    <property type="match status" value="1"/>
</dbReference>
<dbReference type="Pfam" id="PF12936">
    <property type="entry name" value="Kri1_C"/>
    <property type="match status" value="1"/>
</dbReference>
<evidence type="ECO:0000256" key="9">
    <source>
        <dbReference type="ARBA" id="ARBA00022989"/>
    </source>
</evidence>
<feature type="compositionally biased region" description="Basic and acidic residues" evidence="14">
    <location>
        <begin position="1879"/>
        <end position="1906"/>
    </location>
</feature>
<comment type="catalytic activity">
    <reaction evidence="13">
        <text>[(1-&gt;3)-beta-D-glucosyl](n) + UDP-alpha-D-glucose = [(1-&gt;3)-beta-D-glucosyl](n+1) + UDP + H(+)</text>
        <dbReference type="Rhea" id="RHEA:21476"/>
        <dbReference type="Rhea" id="RHEA-COMP:11146"/>
        <dbReference type="Rhea" id="RHEA-COMP:14303"/>
        <dbReference type="ChEBI" id="CHEBI:15378"/>
        <dbReference type="ChEBI" id="CHEBI:37671"/>
        <dbReference type="ChEBI" id="CHEBI:58223"/>
        <dbReference type="ChEBI" id="CHEBI:58885"/>
        <dbReference type="EC" id="2.4.1.34"/>
    </reaction>
</comment>
<dbReference type="Pfam" id="PF14288">
    <property type="entry name" value="FKS1_dom1"/>
    <property type="match status" value="1"/>
</dbReference>
<evidence type="ECO:0000256" key="8">
    <source>
        <dbReference type="ARBA" id="ARBA00022960"/>
    </source>
</evidence>
<feature type="compositionally biased region" description="Basic and acidic residues" evidence="14">
    <location>
        <begin position="1471"/>
        <end position="1512"/>
    </location>
</feature>
<feature type="transmembrane region" description="Helical" evidence="15">
    <location>
        <begin position="761"/>
        <end position="785"/>
    </location>
</feature>
<evidence type="ECO:0000259" key="16">
    <source>
        <dbReference type="SMART" id="SM01205"/>
    </source>
</evidence>
<feature type="region of interest" description="Disordered" evidence="14">
    <location>
        <begin position="1757"/>
        <end position="1789"/>
    </location>
</feature>
<dbReference type="Pfam" id="PF25968">
    <property type="entry name" value="CALS1"/>
    <property type="match status" value="1"/>
</dbReference>
<dbReference type="InterPro" id="IPR058851">
    <property type="entry name" value="CALS1_helical"/>
</dbReference>